<accession>A0A9P6XB04</accession>
<comment type="caution">
    <text evidence="2">The sequence shown here is derived from an EMBL/GenBank/DDBJ whole genome shotgun (WGS) entry which is preliminary data.</text>
</comment>
<dbReference type="AlphaFoldDB" id="A0A9P6XB04"/>
<evidence type="ECO:0000256" key="1">
    <source>
        <dbReference type="SAM" id="Phobius"/>
    </source>
</evidence>
<sequence>MRLCILECPLPSLVYLMLLWYLFGLLNMIGVSRKGFSLLHCSNIYATFVRPKFECDLTISRLTVADMKYIENLQDHCICLLVGSHRTSSTTTIKYITTLPFIRHRIDVLVTCYCLHAYCLPNSCLLPLLSSTLPVPRIKTHLETNSLFRALSSPPPPFNTRLKTFFR</sequence>
<dbReference type="OrthoDB" id="10316298at2759"/>
<evidence type="ECO:0000313" key="3">
    <source>
        <dbReference type="Proteomes" id="UP000716291"/>
    </source>
</evidence>
<evidence type="ECO:0000313" key="2">
    <source>
        <dbReference type="EMBL" id="KAG1309470.1"/>
    </source>
</evidence>
<keyword evidence="1" id="KW-0812">Transmembrane</keyword>
<gene>
    <name evidence="2" type="ORF">G6F64_005282</name>
</gene>
<proteinExistence type="predicted"/>
<feature type="transmembrane region" description="Helical" evidence="1">
    <location>
        <begin position="12"/>
        <end position="30"/>
    </location>
</feature>
<keyword evidence="1" id="KW-0472">Membrane</keyword>
<protein>
    <submittedName>
        <fullName evidence="2">Uncharacterized protein</fullName>
    </submittedName>
</protein>
<dbReference type="EMBL" id="JAANQT010000632">
    <property type="protein sequence ID" value="KAG1309470.1"/>
    <property type="molecule type" value="Genomic_DNA"/>
</dbReference>
<reference evidence="2" key="1">
    <citation type="journal article" date="2020" name="Microb. Genom.">
        <title>Genetic diversity of clinical and environmental Mucorales isolates obtained from an investigation of mucormycosis cases among solid organ transplant recipients.</title>
        <authorList>
            <person name="Nguyen M.H."/>
            <person name="Kaul D."/>
            <person name="Muto C."/>
            <person name="Cheng S.J."/>
            <person name="Richter R.A."/>
            <person name="Bruno V.M."/>
            <person name="Liu G."/>
            <person name="Beyhan S."/>
            <person name="Sundermann A.J."/>
            <person name="Mounaud S."/>
            <person name="Pasculle A.W."/>
            <person name="Nierman W.C."/>
            <person name="Driscoll E."/>
            <person name="Cumbie R."/>
            <person name="Clancy C.J."/>
            <person name="Dupont C.L."/>
        </authorList>
    </citation>
    <scope>NUCLEOTIDE SEQUENCE</scope>
    <source>
        <strain evidence="2">GL11</strain>
    </source>
</reference>
<keyword evidence="1" id="KW-1133">Transmembrane helix</keyword>
<keyword evidence="3" id="KW-1185">Reference proteome</keyword>
<dbReference type="Proteomes" id="UP000716291">
    <property type="component" value="Unassembled WGS sequence"/>
</dbReference>
<name>A0A9P6XB04_RHIOR</name>
<organism evidence="2 3">
    <name type="scientific">Rhizopus oryzae</name>
    <name type="common">Mucormycosis agent</name>
    <name type="synonym">Rhizopus arrhizus var. delemar</name>
    <dbReference type="NCBI Taxonomy" id="64495"/>
    <lineage>
        <taxon>Eukaryota</taxon>
        <taxon>Fungi</taxon>
        <taxon>Fungi incertae sedis</taxon>
        <taxon>Mucoromycota</taxon>
        <taxon>Mucoromycotina</taxon>
        <taxon>Mucoromycetes</taxon>
        <taxon>Mucorales</taxon>
        <taxon>Mucorineae</taxon>
        <taxon>Rhizopodaceae</taxon>
        <taxon>Rhizopus</taxon>
    </lineage>
</organism>